<evidence type="ECO:0000256" key="1">
    <source>
        <dbReference type="SAM" id="Coils"/>
    </source>
</evidence>
<comment type="caution">
    <text evidence="3">The sequence shown here is derived from an EMBL/GenBank/DDBJ whole genome shotgun (WGS) entry which is preliminary data.</text>
</comment>
<dbReference type="EMBL" id="JAVFKD010000001">
    <property type="protein sequence ID" value="KAK5997845.1"/>
    <property type="molecule type" value="Genomic_DNA"/>
</dbReference>
<reference evidence="3 4" key="1">
    <citation type="submission" date="2024-01" db="EMBL/GenBank/DDBJ databases">
        <title>Complete genome of Cladobotryum mycophilum ATHUM6906.</title>
        <authorList>
            <person name="Christinaki A.C."/>
            <person name="Myridakis A.I."/>
            <person name="Kouvelis V.N."/>
        </authorList>
    </citation>
    <scope>NUCLEOTIDE SEQUENCE [LARGE SCALE GENOMIC DNA]</scope>
    <source>
        <strain evidence="3 4">ATHUM6906</strain>
    </source>
</reference>
<feature type="region of interest" description="Disordered" evidence="2">
    <location>
        <begin position="152"/>
        <end position="293"/>
    </location>
</feature>
<feature type="compositionally biased region" description="Basic and acidic residues" evidence="2">
    <location>
        <begin position="204"/>
        <end position="218"/>
    </location>
</feature>
<feature type="compositionally biased region" description="Basic and acidic residues" evidence="2">
    <location>
        <begin position="243"/>
        <end position="257"/>
    </location>
</feature>
<gene>
    <name evidence="3" type="ORF">PT974_00208</name>
</gene>
<organism evidence="3 4">
    <name type="scientific">Cladobotryum mycophilum</name>
    <dbReference type="NCBI Taxonomy" id="491253"/>
    <lineage>
        <taxon>Eukaryota</taxon>
        <taxon>Fungi</taxon>
        <taxon>Dikarya</taxon>
        <taxon>Ascomycota</taxon>
        <taxon>Pezizomycotina</taxon>
        <taxon>Sordariomycetes</taxon>
        <taxon>Hypocreomycetidae</taxon>
        <taxon>Hypocreales</taxon>
        <taxon>Hypocreaceae</taxon>
        <taxon>Cladobotryum</taxon>
    </lineage>
</organism>
<accession>A0ABR0T1E4</accession>
<feature type="compositionally biased region" description="Basic and acidic residues" evidence="2">
    <location>
        <begin position="280"/>
        <end position="292"/>
    </location>
</feature>
<evidence type="ECO:0008006" key="5">
    <source>
        <dbReference type="Google" id="ProtNLM"/>
    </source>
</evidence>
<keyword evidence="4" id="KW-1185">Reference proteome</keyword>
<name>A0ABR0T1E4_9HYPO</name>
<proteinExistence type="predicted"/>
<feature type="compositionally biased region" description="Basic and acidic residues" evidence="2">
    <location>
        <begin position="152"/>
        <end position="164"/>
    </location>
</feature>
<dbReference type="Proteomes" id="UP001338125">
    <property type="component" value="Unassembled WGS sequence"/>
</dbReference>
<evidence type="ECO:0000313" key="4">
    <source>
        <dbReference type="Proteomes" id="UP001338125"/>
    </source>
</evidence>
<keyword evidence="1" id="KW-0175">Coiled coil</keyword>
<feature type="compositionally biased region" description="Acidic residues" evidence="2">
    <location>
        <begin position="165"/>
        <end position="177"/>
    </location>
</feature>
<feature type="region of interest" description="Disordered" evidence="2">
    <location>
        <begin position="1"/>
        <end position="26"/>
    </location>
</feature>
<feature type="compositionally biased region" description="Polar residues" evidence="2">
    <location>
        <begin position="223"/>
        <end position="241"/>
    </location>
</feature>
<evidence type="ECO:0000256" key="2">
    <source>
        <dbReference type="SAM" id="MobiDB-lite"/>
    </source>
</evidence>
<feature type="coiled-coil region" evidence="1">
    <location>
        <begin position="472"/>
        <end position="499"/>
    </location>
</feature>
<sequence>METKQSRRQKRKDTRKKKKKDGTKVKPLPLEMHKININENSAHWQTAQRAVRMYQDQACRLSADDQRIFISLFDKKNYETYSAVAAHKLYRIYWKSSMVQTEALQWPGWLFLRALYTPSALAKLDRGTSLPHDERWYRSPPLPLAYIDRGDEHDVESEKDVAGDDEKDGDNGEDNDDNVTAPKPKTTKNSKKSSVAKNDQGGKSADKQGKSNAEKTEEPSPTDVVQSIESDQMDNDTSNNKPPDGDNGKRATAESAKRKSGSAPTQQLEKKRQKTADNAPVERTHGSKELPKQVHTSIFGSVGGIQSLQPRTSFFPYPLQPSTPSPSFGRAVTGIPSATADAITHHQPLIAFPSAPPAVANMLARLSENKQSADTKASPFSNAPIQLPAALRATSGTGFPQAIKQEQFSPVTPKIPLATGHKISTSDDETKSLAYLVGKIGDLEKSIGDLQKYKQKTEDRHGRTRGLIQIEAGKFKEQCMKLEAEVAEIKKLVIDAQQQQATQLQWAQANFNRHEAILGELYQKVMGNGQ</sequence>
<protein>
    <recommendedName>
        <fullName evidence="5">No apical meristem-associated C-terminal domain-containing protein</fullName>
    </recommendedName>
</protein>
<feature type="compositionally biased region" description="Basic residues" evidence="2">
    <location>
        <begin position="1"/>
        <end position="21"/>
    </location>
</feature>
<evidence type="ECO:0000313" key="3">
    <source>
        <dbReference type="EMBL" id="KAK5997845.1"/>
    </source>
</evidence>